<accession>A0A1M4UCR6</accession>
<organism evidence="1 2">
    <name type="scientific">Tissierella praeacuta DSM 18095</name>
    <dbReference type="NCBI Taxonomy" id="1123404"/>
    <lineage>
        <taxon>Bacteria</taxon>
        <taxon>Bacillati</taxon>
        <taxon>Bacillota</taxon>
        <taxon>Tissierellia</taxon>
        <taxon>Tissierellales</taxon>
        <taxon>Tissierellaceae</taxon>
        <taxon>Tissierella</taxon>
    </lineage>
</organism>
<dbReference type="AlphaFoldDB" id="A0A1M4UCR6"/>
<protein>
    <submittedName>
        <fullName evidence="1">Uncharacterized protein</fullName>
    </submittedName>
</protein>
<dbReference type="Proteomes" id="UP000184114">
    <property type="component" value="Unassembled WGS sequence"/>
</dbReference>
<dbReference type="STRING" id="1123404.SAMN02745784_01008"/>
<keyword evidence="2" id="KW-1185">Reference proteome</keyword>
<sequence length="245" mass="29418">MKCRYFYYTICDFEKNEVFSCGATFLDFMKFIKVKPNNILLLKASFGDGKYNTNIGFDYVDSENMEDLINDDVYGYGDFIWVDYDDINIINNMSSLELAELLYIGHTFKPLNEPFMNWLNNKYIYLAHDDDYWTKIYMENIQDYKSVMHGKILDALKGRKKHIEPLPDDIIDYIFKHSQDGILFDFENITFYNGKTGVKISKLGKNYNYDKIFDVFKRKEYFTNISIYLEYSSRNKKWTLYREWK</sequence>
<dbReference type="RefSeq" id="WP_072973842.1">
    <property type="nucleotide sequence ID" value="NZ_FQTY01000003.1"/>
</dbReference>
<reference evidence="2" key="1">
    <citation type="submission" date="2016-11" db="EMBL/GenBank/DDBJ databases">
        <authorList>
            <person name="Varghese N."/>
            <person name="Submissions S."/>
        </authorList>
    </citation>
    <scope>NUCLEOTIDE SEQUENCE [LARGE SCALE GENOMIC DNA]</scope>
    <source>
        <strain evidence="2">DSM 18095</strain>
    </source>
</reference>
<dbReference type="EMBL" id="FQTY01000003">
    <property type="protein sequence ID" value="SHE54408.1"/>
    <property type="molecule type" value="Genomic_DNA"/>
</dbReference>
<dbReference type="GeneID" id="90996166"/>
<proteinExistence type="predicted"/>
<name>A0A1M4UCR6_9FIRM</name>
<evidence type="ECO:0000313" key="2">
    <source>
        <dbReference type="Proteomes" id="UP000184114"/>
    </source>
</evidence>
<evidence type="ECO:0000313" key="1">
    <source>
        <dbReference type="EMBL" id="SHE54408.1"/>
    </source>
</evidence>
<gene>
    <name evidence="1" type="ORF">SAMN02745784_01008</name>
</gene>